<feature type="transmembrane region" description="Helical" evidence="2">
    <location>
        <begin position="6"/>
        <end position="26"/>
    </location>
</feature>
<evidence type="ECO:0000256" key="2">
    <source>
        <dbReference type="SAM" id="Phobius"/>
    </source>
</evidence>
<keyword evidence="2" id="KW-1133">Transmembrane helix</keyword>
<evidence type="ECO:0000256" key="1">
    <source>
        <dbReference type="SAM" id="MobiDB-lite"/>
    </source>
</evidence>
<reference evidence="4" key="1">
    <citation type="submission" date="2022-10" db="EMBL/GenBank/DDBJ databases">
        <title>Cytochrome P450 Catalyzes Benzene Ring Formation in the Biosynthesis of Trialkyl-Substituted Aromatic Polyketides.</title>
        <authorList>
            <person name="Zhao E."/>
            <person name="Ge H."/>
        </authorList>
    </citation>
    <scope>NUCLEOTIDE SEQUENCE</scope>
    <source>
        <strain evidence="4">NA0869</strain>
    </source>
</reference>
<evidence type="ECO:0000313" key="5">
    <source>
        <dbReference type="Proteomes" id="UP001163878"/>
    </source>
</evidence>
<keyword evidence="2" id="KW-0812">Transmembrane</keyword>
<dbReference type="RefSeq" id="WP_264241844.1">
    <property type="nucleotide sequence ID" value="NZ_CP107567.1"/>
</dbReference>
<feature type="region of interest" description="Disordered" evidence="1">
    <location>
        <begin position="117"/>
        <end position="209"/>
    </location>
</feature>
<feature type="region of interest" description="Disordered" evidence="1">
    <location>
        <begin position="317"/>
        <end position="342"/>
    </location>
</feature>
<dbReference type="InterPro" id="IPR003675">
    <property type="entry name" value="Rce1/LyrA-like_dom"/>
</dbReference>
<feature type="compositionally biased region" description="Basic and acidic residues" evidence="1">
    <location>
        <begin position="317"/>
        <end position="329"/>
    </location>
</feature>
<feature type="transmembrane region" description="Helical" evidence="2">
    <location>
        <begin position="47"/>
        <end position="67"/>
    </location>
</feature>
<sequence>MGRLLLVVAVLPVFALVLGAVIAVGMRYGRPAADGRAPRRTVERLAPVLYAGVVAAAALVAASLAGFDPRALGLWTAEPLGTGGSVLIGAAVAGGAVAGAVGYLGELVWAERALARRGSGPPGTGDPAVRPGGSPAASAAVRRDVPSATGAAVPRGRPWTTGAGPENGDSPGATDPQDKRSAAAAGRGTVPQGNGDARRPERGGTAGMRAAGAWAGSPRALFALGFVTAVAEEVLFRGYLLTGLREAVPLGAALVLQALLFGAHHASFGLRAVPAKAAHGLVWGASAVLAGTLLPALTAHLVFQFLACRRMARRKARDIPEGGTRDDGAHGSTAVRRPPMVP</sequence>
<organism evidence="4 5">
    <name type="scientific">Streptomyces peucetius</name>
    <dbReference type="NCBI Taxonomy" id="1950"/>
    <lineage>
        <taxon>Bacteria</taxon>
        <taxon>Bacillati</taxon>
        <taxon>Actinomycetota</taxon>
        <taxon>Actinomycetes</taxon>
        <taxon>Kitasatosporales</taxon>
        <taxon>Streptomycetaceae</taxon>
        <taxon>Streptomyces</taxon>
    </lineage>
</organism>
<feature type="transmembrane region" description="Helical" evidence="2">
    <location>
        <begin position="280"/>
        <end position="307"/>
    </location>
</feature>
<evidence type="ECO:0000313" key="4">
    <source>
        <dbReference type="EMBL" id="UYQ60638.1"/>
    </source>
</evidence>
<dbReference type="EMBL" id="CP107567">
    <property type="protein sequence ID" value="UYQ60638.1"/>
    <property type="molecule type" value="Genomic_DNA"/>
</dbReference>
<keyword evidence="5" id="KW-1185">Reference proteome</keyword>
<dbReference type="GO" id="GO:0008233">
    <property type="term" value="F:peptidase activity"/>
    <property type="evidence" value="ECO:0007669"/>
    <property type="project" value="UniProtKB-KW"/>
</dbReference>
<feature type="domain" description="CAAX prenyl protease 2/Lysostaphin resistance protein A-like" evidence="3">
    <location>
        <begin position="220"/>
        <end position="305"/>
    </location>
</feature>
<feature type="transmembrane region" description="Helical" evidence="2">
    <location>
        <begin position="87"/>
        <end position="109"/>
    </location>
</feature>
<feature type="transmembrane region" description="Helical" evidence="2">
    <location>
        <begin position="247"/>
        <end position="268"/>
    </location>
</feature>
<accession>A0ABY6I190</accession>
<keyword evidence="2" id="KW-0472">Membrane</keyword>
<keyword evidence="4" id="KW-0645">Protease</keyword>
<dbReference type="Proteomes" id="UP001163878">
    <property type="component" value="Chromosome"/>
</dbReference>
<dbReference type="GO" id="GO:0006508">
    <property type="term" value="P:proteolysis"/>
    <property type="evidence" value="ECO:0007669"/>
    <property type="project" value="UniProtKB-KW"/>
</dbReference>
<proteinExistence type="predicted"/>
<keyword evidence="4" id="KW-0378">Hydrolase</keyword>
<gene>
    <name evidence="4" type="ORF">OGH68_03565</name>
</gene>
<dbReference type="Pfam" id="PF02517">
    <property type="entry name" value="Rce1-like"/>
    <property type="match status" value="1"/>
</dbReference>
<name>A0ABY6I190_STRPE</name>
<evidence type="ECO:0000259" key="3">
    <source>
        <dbReference type="Pfam" id="PF02517"/>
    </source>
</evidence>
<dbReference type="EC" id="3.4.-.-" evidence="4"/>
<protein>
    <submittedName>
        <fullName evidence="4">CPBP family glutamic-type intramembrane protease</fullName>
        <ecNumber evidence="4">3.4.-.-</ecNumber>
    </submittedName>
</protein>